<feature type="domain" description="Carbohydrate kinase PfkB" evidence="13">
    <location>
        <begin position="4"/>
        <end position="283"/>
    </location>
</feature>
<comment type="similarity">
    <text evidence="12">Belongs to the carbohydrate kinase PfkB family. Ribokinase subfamily.</text>
</comment>
<comment type="cofactor">
    <cofactor evidence="12">
        <name>Mg(2+)</name>
        <dbReference type="ChEBI" id="CHEBI:18420"/>
    </cofactor>
    <text evidence="12">Requires a divalent cation, most likely magnesium in vivo, as an electrophilic catalyst to aid phosphoryl group transfer. It is the chelate of the metal and the nucleotide that is the actual substrate.</text>
</comment>
<dbReference type="InterPro" id="IPR011611">
    <property type="entry name" value="PfkB_dom"/>
</dbReference>
<dbReference type="GO" id="GO:0019303">
    <property type="term" value="P:D-ribose catabolic process"/>
    <property type="evidence" value="ECO:0007669"/>
    <property type="project" value="UniProtKB-UniRule"/>
</dbReference>
<evidence type="ECO:0000256" key="2">
    <source>
        <dbReference type="ARBA" id="ARBA00012035"/>
    </source>
</evidence>
<keyword evidence="8 12" id="KW-0067">ATP-binding</keyword>
<keyword evidence="10 12" id="KW-0630">Potassium</keyword>
<comment type="similarity">
    <text evidence="1">Belongs to the carbohydrate kinase pfkB family.</text>
</comment>
<feature type="binding site" evidence="12">
    <location>
        <position position="237"/>
    </location>
    <ligand>
        <name>K(+)</name>
        <dbReference type="ChEBI" id="CHEBI:29103"/>
    </ligand>
</feature>
<dbReference type="GO" id="GO:0005524">
    <property type="term" value="F:ATP binding"/>
    <property type="evidence" value="ECO:0007669"/>
    <property type="project" value="UniProtKB-UniRule"/>
</dbReference>
<dbReference type="NCBIfam" id="TIGR02152">
    <property type="entry name" value="D_ribokin_bact"/>
    <property type="match status" value="1"/>
</dbReference>
<gene>
    <name evidence="12 14" type="primary">rbsK</name>
    <name evidence="14" type="ORF">FEZ33_11715</name>
</gene>
<name>A0A5R9DQB8_9LACT</name>
<evidence type="ECO:0000256" key="4">
    <source>
        <dbReference type="ARBA" id="ARBA00022679"/>
    </source>
</evidence>
<dbReference type="UniPathway" id="UPA00916">
    <property type="reaction ID" value="UER00889"/>
</dbReference>
<comment type="activity regulation">
    <text evidence="12">Activated by a monovalent cation that binds near, but not in, the active site. The most likely occupant of the site in vivo is potassium. Ion binding induces a conformational change that may alter substrate affinity.</text>
</comment>
<comment type="function">
    <text evidence="12">Catalyzes the phosphorylation of ribose at O-5 in a reaction requiring ATP and magnesium. The resulting D-ribose-5-phosphate can then be used either for sythesis of nucleotides, histidine, and tryptophan, or as a component of the pentose phosphate pathway.</text>
</comment>
<evidence type="ECO:0000256" key="11">
    <source>
        <dbReference type="ARBA" id="ARBA00023277"/>
    </source>
</evidence>
<comment type="subcellular location">
    <subcellularLocation>
        <location evidence="12">Cytoplasm</location>
    </subcellularLocation>
</comment>
<evidence type="ECO:0000256" key="5">
    <source>
        <dbReference type="ARBA" id="ARBA00022723"/>
    </source>
</evidence>
<dbReference type="SUPFAM" id="SSF53613">
    <property type="entry name" value="Ribokinase-like"/>
    <property type="match status" value="1"/>
</dbReference>
<evidence type="ECO:0000256" key="10">
    <source>
        <dbReference type="ARBA" id="ARBA00022958"/>
    </source>
</evidence>
<proteinExistence type="inferred from homology"/>
<keyword evidence="9 12" id="KW-0460">Magnesium</keyword>
<dbReference type="AlphaFoldDB" id="A0A5R9DQB8"/>
<dbReference type="CDD" id="cd01174">
    <property type="entry name" value="ribokinase"/>
    <property type="match status" value="1"/>
</dbReference>
<dbReference type="Gene3D" id="3.40.1190.20">
    <property type="match status" value="1"/>
</dbReference>
<feature type="binding site" evidence="12">
    <location>
        <position position="274"/>
    </location>
    <ligand>
        <name>K(+)</name>
        <dbReference type="ChEBI" id="CHEBI:29103"/>
    </ligand>
</feature>
<keyword evidence="5 12" id="KW-0479">Metal-binding</keyword>
<dbReference type="GO" id="GO:0046872">
    <property type="term" value="F:metal ion binding"/>
    <property type="evidence" value="ECO:0007669"/>
    <property type="project" value="UniProtKB-KW"/>
</dbReference>
<evidence type="ECO:0000256" key="9">
    <source>
        <dbReference type="ARBA" id="ARBA00022842"/>
    </source>
</evidence>
<keyword evidence="11 12" id="KW-0119">Carbohydrate metabolism</keyword>
<dbReference type="PANTHER" id="PTHR10584:SF166">
    <property type="entry name" value="RIBOKINASE"/>
    <property type="match status" value="1"/>
</dbReference>
<dbReference type="EMBL" id="VBSP01000074">
    <property type="protein sequence ID" value="TLQ38522.1"/>
    <property type="molecule type" value="Genomic_DNA"/>
</dbReference>
<evidence type="ECO:0000256" key="12">
    <source>
        <dbReference type="HAMAP-Rule" id="MF_01987"/>
    </source>
</evidence>
<feature type="binding site" evidence="12">
    <location>
        <position position="241"/>
    </location>
    <ligand>
        <name>substrate</name>
    </ligand>
</feature>
<dbReference type="PROSITE" id="PS00584">
    <property type="entry name" value="PFKB_KINASES_2"/>
    <property type="match status" value="1"/>
</dbReference>
<keyword evidence="6 12" id="KW-0547">Nucleotide-binding</keyword>
<feature type="binding site" evidence="12">
    <location>
        <position position="265"/>
    </location>
    <ligand>
        <name>ATP</name>
        <dbReference type="ChEBI" id="CHEBI:30616"/>
    </ligand>
</feature>
<evidence type="ECO:0000256" key="7">
    <source>
        <dbReference type="ARBA" id="ARBA00022777"/>
    </source>
</evidence>
<dbReference type="GO" id="GO:0005829">
    <property type="term" value="C:cytosol"/>
    <property type="evidence" value="ECO:0007669"/>
    <property type="project" value="TreeGrafter"/>
</dbReference>
<accession>A0A5R9DQB8</accession>
<dbReference type="InterPro" id="IPR011877">
    <property type="entry name" value="Ribokinase"/>
</dbReference>
<feature type="binding site" evidence="12">
    <location>
        <begin position="39"/>
        <end position="43"/>
    </location>
    <ligand>
        <name>substrate</name>
    </ligand>
</feature>
<evidence type="ECO:0000313" key="15">
    <source>
        <dbReference type="Proteomes" id="UP000306420"/>
    </source>
</evidence>
<dbReference type="PROSITE" id="PS00583">
    <property type="entry name" value="PFKB_KINASES_1"/>
    <property type="match status" value="1"/>
</dbReference>
<feature type="binding site" evidence="12">
    <location>
        <begin position="240"/>
        <end position="241"/>
    </location>
    <ligand>
        <name>ATP</name>
        <dbReference type="ChEBI" id="CHEBI:30616"/>
    </ligand>
</feature>
<protein>
    <recommendedName>
        <fullName evidence="3 12">Ribokinase</fullName>
        <shortName evidence="12">RK</shortName>
        <ecNumber evidence="2 12">2.7.1.15</ecNumber>
    </recommendedName>
</protein>
<comment type="pathway">
    <text evidence="12">Carbohydrate metabolism; D-ribose degradation; D-ribose 5-phosphate from beta-D-ribopyranose: step 2/2.</text>
</comment>
<dbReference type="GO" id="GO:0004747">
    <property type="term" value="F:ribokinase activity"/>
    <property type="evidence" value="ECO:0007669"/>
    <property type="project" value="UniProtKB-UniRule"/>
</dbReference>
<keyword evidence="4 12" id="KW-0808">Transferase</keyword>
<feature type="active site" description="Proton acceptor" evidence="12">
    <location>
        <position position="241"/>
    </location>
</feature>
<dbReference type="OrthoDB" id="9775849at2"/>
<evidence type="ECO:0000256" key="6">
    <source>
        <dbReference type="ARBA" id="ARBA00022741"/>
    </source>
</evidence>
<dbReference type="Pfam" id="PF00294">
    <property type="entry name" value="PfkB"/>
    <property type="match status" value="1"/>
</dbReference>
<dbReference type="InterPro" id="IPR029056">
    <property type="entry name" value="Ribokinase-like"/>
</dbReference>
<dbReference type="InterPro" id="IPR002139">
    <property type="entry name" value="Ribo/fructo_kinase"/>
</dbReference>
<evidence type="ECO:0000259" key="13">
    <source>
        <dbReference type="Pfam" id="PF00294"/>
    </source>
</evidence>
<comment type="caution">
    <text evidence="12">Lacks conserved residue(s) required for the propagation of feature annotation.</text>
</comment>
<sequence>MVRIGVVGSISTDFVVEASRRPEQGETVFGDSFETCFGGKGANQAVASARLSADVSMIGAVGDDEFADRLVTNLKNENINTDAVQNVSGVPSGSAIITLVERDNSIIYVAGANNEVKPEDISKALVKSFDIVLVQNETPVETIEQLIDMCNEVDTPIILNPAPAREMSEAYIAKVDYLTPNESEFKVLFPEETMENILQKYPNKIIVTLGAEGAVFFDGKSRQWIPAVDVPDVVDTTGAGDTFNGALAFGVASGLALEESVQFANLAGSLSITKKGAQAGMPTLEIMREHKEFNTKWKFGGEK</sequence>
<dbReference type="RefSeq" id="WP_138405555.1">
    <property type="nucleotide sequence ID" value="NZ_VBSP01000074.1"/>
</dbReference>
<feature type="binding site" evidence="12">
    <location>
        <begin position="11"/>
        <end position="13"/>
    </location>
    <ligand>
        <name>substrate</name>
    </ligand>
</feature>
<evidence type="ECO:0000313" key="14">
    <source>
        <dbReference type="EMBL" id="TLQ38522.1"/>
    </source>
</evidence>
<evidence type="ECO:0000256" key="3">
    <source>
        <dbReference type="ARBA" id="ARBA00016943"/>
    </source>
</evidence>
<dbReference type="HAMAP" id="MF_01987">
    <property type="entry name" value="Ribokinase"/>
    <property type="match status" value="1"/>
</dbReference>
<dbReference type="EC" id="2.7.1.15" evidence="2 12"/>
<feature type="binding site" evidence="12">
    <location>
        <position position="271"/>
    </location>
    <ligand>
        <name>K(+)</name>
        <dbReference type="ChEBI" id="CHEBI:29103"/>
    </ligand>
</feature>
<keyword evidence="12" id="KW-0963">Cytoplasm</keyword>
<feature type="binding site" evidence="12">
    <location>
        <position position="276"/>
    </location>
    <ligand>
        <name>K(+)</name>
        <dbReference type="ChEBI" id="CHEBI:29103"/>
    </ligand>
</feature>
<feature type="binding site" evidence="12">
    <location>
        <position position="235"/>
    </location>
    <ligand>
        <name>K(+)</name>
        <dbReference type="ChEBI" id="CHEBI:29103"/>
    </ligand>
</feature>
<dbReference type="PANTHER" id="PTHR10584">
    <property type="entry name" value="SUGAR KINASE"/>
    <property type="match status" value="1"/>
</dbReference>
<feature type="binding site" evidence="12">
    <location>
        <begin position="208"/>
        <end position="213"/>
    </location>
    <ligand>
        <name>ATP</name>
        <dbReference type="ChEBI" id="CHEBI:30616"/>
    </ligand>
</feature>
<comment type="caution">
    <text evidence="14">The sequence shown here is derived from an EMBL/GenBank/DDBJ whole genome shotgun (WGS) entry which is preliminary data.</text>
</comment>
<feature type="binding site" evidence="12">
    <location>
        <position position="137"/>
    </location>
    <ligand>
        <name>substrate</name>
    </ligand>
</feature>
<keyword evidence="7 12" id="KW-0418">Kinase</keyword>
<comment type="catalytic activity">
    <reaction evidence="12">
        <text>D-ribose + ATP = D-ribose 5-phosphate + ADP + H(+)</text>
        <dbReference type="Rhea" id="RHEA:13697"/>
        <dbReference type="ChEBI" id="CHEBI:15378"/>
        <dbReference type="ChEBI" id="CHEBI:30616"/>
        <dbReference type="ChEBI" id="CHEBI:47013"/>
        <dbReference type="ChEBI" id="CHEBI:78346"/>
        <dbReference type="ChEBI" id="CHEBI:456216"/>
        <dbReference type="EC" id="2.7.1.15"/>
    </reaction>
</comment>
<feature type="binding site" evidence="12">
    <location>
        <position position="181"/>
    </location>
    <ligand>
        <name>ATP</name>
        <dbReference type="ChEBI" id="CHEBI:30616"/>
    </ligand>
</feature>
<dbReference type="PRINTS" id="PR00990">
    <property type="entry name" value="RIBOKINASE"/>
</dbReference>
<reference evidence="14 15" key="1">
    <citation type="submission" date="2019-05" db="EMBL/GenBank/DDBJ databases">
        <title>The metagenome of a microbial culture collection derived from dairy environment covers the genomic content of the human microbiome.</title>
        <authorList>
            <person name="Roder T."/>
            <person name="Wuthrich D."/>
            <person name="Sattari Z."/>
            <person name="Von Ah U."/>
            <person name="Bar C."/>
            <person name="Ronchi F."/>
            <person name="Macpherson A.J."/>
            <person name="Ganal-Vonarburg S.C."/>
            <person name="Bruggmann R."/>
            <person name="Vergeres G."/>
        </authorList>
    </citation>
    <scope>NUCLEOTIDE SEQUENCE [LARGE SCALE GENOMIC DNA]</scope>
    <source>
        <strain evidence="14 15">FAM 24227</strain>
    </source>
</reference>
<organism evidence="14 15">
    <name type="scientific">Ruoffia tabacinasalis</name>
    <dbReference type="NCBI Taxonomy" id="87458"/>
    <lineage>
        <taxon>Bacteria</taxon>
        <taxon>Bacillati</taxon>
        <taxon>Bacillota</taxon>
        <taxon>Bacilli</taxon>
        <taxon>Lactobacillales</taxon>
        <taxon>Aerococcaceae</taxon>
        <taxon>Ruoffia</taxon>
    </lineage>
</organism>
<evidence type="ECO:0000256" key="1">
    <source>
        <dbReference type="ARBA" id="ARBA00005380"/>
    </source>
</evidence>
<evidence type="ECO:0000256" key="8">
    <source>
        <dbReference type="ARBA" id="ARBA00022840"/>
    </source>
</evidence>
<dbReference type="InterPro" id="IPR002173">
    <property type="entry name" value="Carboh/pur_kinase_PfkB_CS"/>
</dbReference>
<comment type="subunit">
    <text evidence="12">Homodimer.</text>
</comment>
<dbReference type="Proteomes" id="UP000306420">
    <property type="component" value="Unassembled WGS sequence"/>
</dbReference>